<name>A0A1Y1WIH8_9FUNG</name>
<dbReference type="OrthoDB" id="10265489at2759"/>
<dbReference type="InterPro" id="IPR012466">
    <property type="entry name" value="NECAP_PHear"/>
</dbReference>
<gene>
    <name evidence="3" type="ORF">DL89DRAFT_265411</name>
</gene>
<feature type="region of interest" description="Disordered" evidence="1">
    <location>
        <begin position="168"/>
        <end position="202"/>
    </location>
</feature>
<dbReference type="STRING" id="61395.A0A1Y1WIH8"/>
<dbReference type="Proteomes" id="UP000193922">
    <property type="component" value="Unassembled WGS sequence"/>
</dbReference>
<dbReference type="GO" id="GO:0006897">
    <property type="term" value="P:endocytosis"/>
    <property type="evidence" value="ECO:0007669"/>
    <property type="project" value="InterPro"/>
</dbReference>
<sequence length="202" mass="21931">MSEFESLLFLSKEVFVYQIPPRQANAGYRATEWDVDNPIFKARLRVLLAGEEKCVVRLEDKSTGELFAACPVDPKGLAVEQVLDSSRYFVLRVQDEATGSKMYIGIGFLDRSEAFDFNVALEDFRRSLVPAETGGSGNASGATALAAEPKLDFSLKPDQKITVKMAGFKKKKPAASGQTPAAASSDNPFFIPPPPPPAGGRR</sequence>
<dbReference type="CDD" id="cd13228">
    <property type="entry name" value="PHear_NECAP"/>
    <property type="match status" value="1"/>
</dbReference>
<dbReference type="PANTHER" id="PTHR12847">
    <property type="entry name" value="ATP-BINDING CASSETTE ABC TRANSPORTER-RELATED"/>
    <property type="match status" value="1"/>
</dbReference>
<dbReference type="AlphaFoldDB" id="A0A1Y1WIH8"/>
<dbReference type="Pfam" id="PF07933">
    <property type="entry name" value="DUF1681"/>
    <property type="match status" value="1"/>
</dbReference>
<protein>
    <submittedName>
        <fullName evidence="3">Adaptin ear-binding coat-associated protein 1 NECAP-1</fullName>
    </submittedName>
</protein>
<organism evidence="3 4">
    <name type="scientific">Linderina pennispora</name>
    <dbReference type="NCBI Taxonomy" id="61395"/>
    <lineage>
        <taxon>Eukaryota</taxon>
        <taxon>Fungi</taxon>
        <taxon>Fungi incertae sedis</taxon>
        <taxon>Zoopagomycota</taxon>
        <taxon>Kickxellomycotina</taxon>
        <taxon>Kickxellomycetes</taxon>
        <taxon>Kickxellales</taxon>
        <taxon>Kickxellaceae</taxon>
        <taxon>Linderina</taxon>
    </lineage>
</organism>
<dbReference type="GeneID" id="63803298"/>
<keyword evidence="4" id="KW-1185">Reference proteome</keyword>
<evidence type="ECO:0000256" key="1">
    <source>
        <dbReference type="SAM" id="MobiDB-lite"/>
    </source>
</evidence>
<dbReference type="Gene3D" id="2.30.29.30">
    <property type="entry name" value="Pleckstrin-homology domain (PH domain)/Phosphotyrosine-binding domain (PTB)"/>
    <property type="match status" value="1"/>
</dbReference>
<accession>A0A1Y1WIH8</accession>
<feature type="compositionally biased region" description="Polar residues" evidence="1">
    <location>
        <begin position="176"/>
        <end position="187"/>
    </location>
</feature>
<dbReference type="SUPFAM" id="SSF50729">
    <property type="entry name" value="PH domain-like"/>
    <property type="match status" value="1"/>
</dbReference>
<comment type="caution">
    <text evidence="3">The sequence shown here is derived from an EMBL/GenBank/DDBJ whole genome shotgun (WGS) entry which is preliminary data.</text>
</comment>
<dbReference type="InterPro" id="IPR011993">
    <property type="entry name" value="PH-like_dom_sf"/>
</dbReference>
<dbReference type="GO" id="GO:0030125">
    <property type="term" value="C:clathrin vesicle coat"/>
    <property type="evidence" value="ECO:0007669"/>
    <property type="project" value="TreeGrafter"/>
</dbReference>
<reference evidence="3 4" key="1">
    <citation type="submission" date="2016-07" db="EMBL/GenBank/DDBJ databases">
        <title>Pervasive Adenine N6-methylation of Active Genes in Fungi.</title>
        <authorList>
            <consortium name="DOE Joint Genome Institute"/>
            <person name="Mondo S.J."/>
            <person name="Dannebaum R.O."/>
            <person name="Kuo R.C."/>
            <person name="Labutti K."/>
            <person name="Haridas S."/>
            <person name="Kuo A."/>
            <person name="Salamov A."/>
            <person name="Ahrendt S.R."/>
            <person name="Lipzen A."/>
            <person name="Sullivan W."/>
            <person name="Andreopoulos W.B."/>
            <person name="Clum A."/>
            <person name="Lindquist E."/>
            <person name="Daum C."/>
            <person name="Ramamoorthy G.K."/>
            <person name="Gryganskyi A."/>
            <person name="Culley D."/>
            <person name="Magnuson J.K."/>
            <person name="James T.Y."/>
            <person name="O'Malley M.A."/>
            <person name="Stajich J.E."/>
            <person name="Spatafora J.W."/>
            <person name="Visel A."/>
            <person name="Grigoriev I.V."/>
        </authorList>
    </citation>
    <scope>NUCLEOTIDE SEQUENCE [LARGE SCALE GENOMIC DNA]</scope>
    <source>
        <strain evidence="3 4">ATCC 12442</strain>
    </source>
</reference>
<evidence type="ECO:0000313" key="4">
    <source>
        <dbReference type="Proteomes" id="UP000193922"/>
    </source>
</evidence>
<dbReference type="EMBL" id="MCFD01000002">
    <property type="protein sequence ID" value="ORX73303.1"/>
    <property type="molecule type" value="Genomic_DNA"/>
</dbReference>
<feature type="domain" description="NECAP PHear" evidence="2">
    <location>
        <begin position="4"/>
        <end position="165"/>
    </location>
</feature>
<evidence type="ECO:0000313" key="3">
    <source>
        <dbReference type="EMBL" id="ORX73303.1"/>
    </source>
</evidence>
<evidence type="ECO:0000259" key="2">
    <source>
        <dbReference type="Pfam" id="PF07933"/>
    </source>
</evidence>
<proteinExistence type="predicted"/>
<dbReference type="PANTHER" id="PTHR12847:SF9">
    <property type="entry name" value="NECAP-LIKE PROTEIN CG9132"/>
    <property type="match status" value="1"/>
</dbReference>
<feature type="compositionally biased region" description="Pro residues" evidence="1">
    <location>
        <begin position="190"/>
        <end position="202"/>
    </location>
</feature>
<dbReference type="RefSeq" id="XP_040746643.1">
    <property type="nucleotide sequence ID" value="XM_040886650.1"/>
</dbReference>